<dbReference type="EMBL" id="UINC01063090">
    <property type="protein sequence ID" value="SVB90351.1"/>
    <property type="molecule type" value="Genomic_DNA"/>
</dbReference>
<sequence>MTPAVGWLSGRIGRRRLFFLSVSGFSLASLACGQASSLDELVVWRVFQGALGAPLVPLSQATLLDVYPRWRHGFAMGIWSLGLMLGPMIGPALGGYITEVHGWPWIFYINLPLGLLAFLGIQAFVPDSERQPRPFDFLGFASLSLSVASFQVMLDRGELLDWFSSTEIMIEAGISGACFYVFIVHALTTKHPFVDLKLFRDRNFAVGMWFVFMFGLLLLTGIALMPLFLQNLLDFPVTVSGNVLVPRGAGAMAAMVVTARLLDQVDGRWLMGTGLILMAYAMWEQSYFTIDVSFFTIGWVGALQGFGLGLVFVPINTLTFVTLSPQHRTEAAGMFNLVRNAGASIGVSIVISQLIRNTQINHEELVGHITPFNEMLRAPFLPEAWQLSDTAGLLALNDEVTRQANIIAYANDFKLLMVIALINIPILLFFRLPTKSLEV</sequence>
<keyword evidence="6 8" id="KW-1133">Transmembrane helix</keyword>
<keyword evidence="7 8" id="KW-0472">Membrane</keyword>
<dbReference type="InterPro" id="IPR020846">
    <property type="entry name" value="MFS_dom"/>
</dbReference>
<feature type="transmembrane region" description="Helical" evidence="8">
    <location>
        <begin position="415"/>
        <end position="432"/>
    </location>
</feature>
<accession>A0A382HV49</accession>
<dbReference type="Gene3D" id="1.20.1250.20">
    <property type="entry name" value="MFS general substrate transporter like domains"/>
    <property type="match status" value="1"/>
</dbReference>
<evidence type="ECO:0000256" key="5">
    <source>
        <dbReference type="ARBA" id="ARBA00022692"/>
    </source>
</evidence>
<dbReference type="GO" id="GO:0005886">
    <property type="term" value="C:plasma membrane"/>
    <property type="evidence" value="ECO:0007669"/>
    <property type="project" value="UniProtKB-SubCell"/>
</dbReference>
<dbReference type="PANTHER" id="PTHR42718">
    <property type="entry name" value="MAJOR FACILITATOR SUPERFAMILY MULTIDRUG TRANSPORTER MFSC"/>
    <property type="match status" value="1"/>
</dbReference>
<dbReference type="NCBIfam" id="TIGR00711">
    <property type="entry name" value="efflux_EmrB"/>
    <property type="match status" value="1"/>
</dbReference>
<evidence type="ECO:0000256" key="2">
    <source>
        <dbReference type="ARBA" id="ARBA00008537"/>
    </source>
</evidence>
<organism evidence="10">
    <name type="scientific">marine metagenome</name>
    <dbReference type="NCBI Taxonomy" id="408172"/>
    <lineage>
        <taxon>unclassified sequences</taxon>
        <taxon>metagenomes</taxon>
        <taxon>ecological metagenomes</taxon>
    </lineage>
</organism>
<evidence type="ECO:0000313" key="10">
    <source>
        <dbReference type="EMBL" id="SVB90351.1"/>
    </source>
</evidence>
<gene>
    <name evidence="10" type="ORF">METZ01_LOCUS243205</name>
</gene>
<feature type="transmembrane region" description="Helical" evidence="8">
    <location>
        <begin position="244"/>
        <end position="262"/>
    </location>
</feature>
<evidence type="ECO:0000259" key="9">
    <source>
        <dbReference type="PROSITE" id="PS50850"/>
    </source>
</evidence>
<dbReference type="AlphaFoldDB" id="A0A382HV49"/>
<feature type="transmembrane region" description="Helical" evidence="8">
    <location>
        <begin position="76"/>
        <end position="97"/>
    </location>
</feature>
<dbReference type="Pfam" id="PF07690">
    <property type="entry name" value="MFS_1"/>
    <property type="match status" value="1"/>
</dbReference>
<keyword evidence="5 8" id="KW-0812">Transmembrane</keyword>
<feature type="transmembrane region" description="Helical" evidence="8">
    <location>
        <begin position="269"/>
        <end position="288"/>
    </location>
</feature>
<dbReference type="InterPro" id="IPR036259">
    <property type="entry name" value="MFS_trans_sf"/>
</dbReference>
<feature type="transmembrane region" description="Helical" evidence="8">
    <location>
        <begin position="103"/>
        <end position="125"/>
    </location>
</feature>
<evidence type="ECO:0000256" key="1">
    <source>
        <dbReference type="ARBA" id="ARBA00004651"/>
    </source>
</evidence>
<dbReference type="PROSITE" id="PS50850">
    <property type="entry name" value="MFS"/>
    <property type="match status" value="1"/>
</dbReference>
<feature type="non-terminal residue" evidence="10">
    <location>
        <position position="439"/>
    </location>
</feature>
<evidence type="ECO:0000256" key="8">
    <source>
        <dbReference type="SAM" id="Phobius"/>
    </source>
</evidence>
<evidence type="ECO:0000256" key="6">
    <source>
        <dbReference type="ARBA" id="ARBA00022989"/>
    </source>
</evidence>
<evidence type="ECO:0000256" key="7">
    <source>
        <dbReference type="ARBA" id="ARBA00023136"/>
    </source>
</evidence>
<comment type="subcellular location">
    <subcellularLocation>
        <location evidence="1">Cell membrane</location>
        <topology evidence="1">Multi-pass membrane protein</topology>
    </subcellularLocation>
</comment>
<comment type="similarity">
    <text evidence="2">Belongs to the major facilitator superfamily. EmrB family.</text>
</comment>
<evidence type="ECO:0000256" key="4">
    <source>
        <dbReference type="ARBA" id="ARBA00022475"/>
    </source>
</evidence>
<dbReference type="InterPro" id="IPR011701">
    <property type="entry name" value="MFS"/>
</dbReference>
<dbReference type="PANTHER" id="PTHR42718:SF9">
    <property type="entry name" value="MAJOR FACILITATOR SUPERFAMILY MULTIDRUG TRANSPORTER MFSC"/>
    <property type="match status" value="1"/>
</dbReference>
<feature type="transmembrane region" description="Helical" evidence="8">
    <location>
        <begin position="166"/>
        <end position="187"/>
    </location>
</feature>
<dbReference type="CDD" id="cd17503">
    <property type="entry name" value="MFS_LmrB_MDR_like"/>
    <property type="match status" value="1"/>
</dbReference>
<feature type="transmembrane region" description="Helical" evidence="8">
    <location>
        <begin position="294"/>
        <end position="318"/>
    </location>
</feature>
<dbReference type="SUPFAM" id="SSF103473">
    <property type="entry name" value="MFS general substrate transporter"/>
    <property type="match status" value="1"/>
</dbReference>
<dbReference type="GO" id="GO:0022857">
    <property type="term" value="F:transmembrane transporter activity"/>
    <property type="evidence" value="ECO:0007669"/>
    <property type="project" value="InterPro"/>
</dbReference>
<proteinExistence type="inferred from homology"/>
<keyword evidence="4" id="KW-1003">Cell membrane</keyword>
<reference evidence="10" key="1">
    <citation type="submission" date="2018-05" db="EMBL/GenBank/DDBJ databases">
        <authorList>
            <person name="Lanie J.A."/>
            <person name="Ng W.-L."/>
            <person name="Kazmierczak K.M."/>
            <person name="Andrzejewski T.M."/>
            <person name="Davidsen T.M."/>
            <person name="Wayne K.J."/>
            <person name="Tettelin H."/>
            <person name="Glass J.I."/>
            <person name="Rusch D."/>
            <person name="Podicherti R."/>
            <person name="Tsui H.-C.T."/>
            <person name="Winkler M.E."/>
        </authorList>
    </citation>
    <scope>NUCLEOTIDE SEQUENCE</scope>
</reference>
<feature type="transmembrane region" description="Helical" evidence="8">
    <location>
        <begin position="208"/>
        <end position="229"/>
    </location>
</feature>
<feature type="domain" description="Major facilitator superfamily (MFS) profile" evidence="9">
    <location>
        <begin position="1"/>
        <end position="435"/>
    </location>
</feature>
<keyword evidence="3" id="KW-0813">Transport</keyword>
<protein>
    <recommendedName>
        <fullName evidence="9">Major facilitator superfamily (MFS) profile domain-containing protein</fullName>
    </recommendedName>
</protein>
<dbReference type="InterPro" id="IPR004638">
    <property type="entry name" value="EmrB-like"/>
</dbReference>
<name>A0A382HV49_9ZZZZ</name>
<evidence type="ECO:0000256" key="3">
    <source>
        <dbReference type="ARBA" id="ARBA00022448"/>
    </source>
</evidence>
<dbReference type="Gene3D" id="1.20.1720.10">
    <property type="entry name" value="Multidrug resistance protein D"/>
    <property type="match status" value="1"/>
</dbReference>